<feature type="domain" description="Isochorismatase-like" evidence="3">
    <location>
        <begin position="3"/>
        <end position="177"/>
    </location>
</feature>
<dbReference type="InterPro" id="IPR000868">
    <property type="entry name" value="Isochorismatase-like_dom"/>
</dbReference>
<dbReference type="CDD" id="cd00431">
    <property type="entry name" value="cysteine_hydrolases"/>
    <property type="match status" value="1"/>
</dbReference>
<evidence type="ECO:0000256" key="2">
    <source>
        <dbReference type="ARBA" id="ARBA00022801"/>
    </source>
</evidence>
<evidence type="ECO:0000313" key="5">
    <source>
        <dbReference type="Proteomes" id="UP000184188"/>
    </source>
</evidence>
<dbReference type="InterPro" id="IPR050272">
    <property type="entry name" value="Isochorismatase-like_hydrls"/>
</dbReference>
<dbReference type="GO" id="GO:0016787">
    <property type="term" value="F:hydrolase activity"/>
    <property type="evidence" value="ECO:0007669"/>
    <property type="project" value="UniProtKB-KW"/>
</dbReference>
<evidence type="ECO:0000256" key="1">
    <source>
        <dbReference type="ARBA" id="ARBA00006336"/>
    </source>
</evidence>
<dbReference type="GeneID" id="34614330"/>
<dbReference type="Proteomes" id="UP000184188">
    <property type="component" value="Unassembled WGS sequence"/>
</dbReference>
<protein>
    <recommendedName>
        <fullName evidence="3">Isochorismatase-like domain-containing protein</fullName>
    </recommendedName>
</protein>
<keyword evidence="5" id="KW-1185">Reference proteome</keyword>
<dbReference type="EMBL" id="KV878336">
    <property type="protein sequence ID" value="OJJ50601.1"/>
    <property type="molecule type" value="Genomic_DNA"/>
</dbReference>
<dbReference type="RefSeq" id="XP_022585111.1">
    <property type="nucleotide sequence ID" value="XM_022727866.1"/>
</dbReference>
<gene>
    <name evidence="4" type="ORF">ASPZODRAFT_218328</name>
</gene>
<evidence type="ECO:0000259" key="3">
    <source>
        <dbReference type="Pfam" id="PF00857"/>
    </source>
</evidence>
<organism evidence="4 5">
    <name type="scientific">Penicilliopsis zonata CBS 506.65</name>
    <dbReference type="NCBI Taxonomy" id="1073090"/>
    <lineage>
        <taxon>Eukaryota</taxon>
        <taxon>Fungi</taxon>
        <taxon>Dikarya</taxon>
        <taxon>Ascomycota</taxon>
        <taxon>Pezizomycotina</taxon>
        <taxon>Eurotiomycetes</taxon>
        <taxon>Eurotiomycetidae</taxon>
        <taxon>Eurotiales</taxon>
        <taxon>Aspergillaceae</taxon>
        <taxon>Penicilliopsis</taxon>
    </lineage>
</organism>
<sequence length="189" mass="20346">MATVLLLLDLQNGITDRFPKEYMEPYLARVALVVQKAREAGIQVVHVVSSFRPGYPELCARNTSTARVLALGNNAFVQGDSSTGIHTAVAPVQSEVVVAKHRVSAFASTDLDMVLRCAGVENVVIAGLITSGAVLSTVRQAADLDYGITVLKDLCMDRDPEVHQVLTEKVFARHTVVSGEEWVAGLKSD</sequence>
<dbReference type="SUPFAM" id="SSF52499">
    <property type="entry name" value="Isochorismatase-like hydrolases"/>
    <property type="match status" value="1"/>
</dbReference>
<evidence type="ECO:0000313" key="4">
    <source>
        <dbReference type="EMBL" id="OJJ50601.1"/>
    </source>
</evidence>
<name>A0A1L9SU03_9EURO</name>
<dbReference type="OrthoDB" id="1739143at2759"/>
<dbReference type="InterPro" id="IPR036380">
    <property type="entry name" value="Isochorismatase-like_sf"/>
</dbReference>
<proteinExistence type="inferred from homology"/>
<dbReference type="Pfam" id="PF00857">
    <property type="entry name" value="Isochorismatase"/>
    <property type="match status" value="1"/>
</dbReference>
<dbReference type="PANTHER" id="PTHR43540:SF1">
    <property type="entry name" value="ISOCHORISMATASE HYDROLASE"/>
    <property type="match status" value="1"/>
</dbReference>
<comment type="similarity">
    <text evidence="1">Belongs to the isochorismatase family.</text>
</comment>
<dbReference type="AlphaFoldDB" id="A0A1L9SU03"/>
<dbReference type="PANTHER" id="PTHR43540">
    <property type="entry name" value="PEROXYUREIDOACRYLATE/UREIDOACRYLATE AMIDOHYDROLASE-RELATED"/>
    <property type="match status" value="1"/>
</dbReference>
<dbReference type="VEuPathDB" id="FungiDB:ASPZODRAFT_218328"/>
<reference evidence="5" key="1">
    <citation type="journal article" date="2017" name="Genome Biol.">
        <title>Comparative genomics reveals high biological diversity and specific adaptations in the industrially and medically important fungal genus Aspergillus.</title>
        <authorList>
            <person name="de Vries R.P."/>
            <person name="Riley R."/>
            <person name="Wiebenga A."/>
            <person name="Aguilar-Osorio G."/>
            <person name="Amillis S."/>
            <person name="Uchima C.A."/>
            <person name="Anderluh G."/>
            <person name="Asadollahi M."/>
            <person name="Askin M."/>
            <person name="Barry K."/>
            <person name="Battaglia E."/>
            <person name="Bayram O."/>
            <person name="Benocci T."/>
            <person name="Braus-Stromeyer S.A."/>
            <person name="Caldana C."/>
            <person name="Canovas D."/>
            <person name="Cerqueira G.C."/>
            <person name="Chen F."/>
            <person name="Chen W."/>
            <person name="Choi C."/>
            <person name="Clum A."/>
            <person name="Dos Santos R.A."/>
            <person name="Damasio A.R."/>
            <person name="Diallinas G."/>
            <person name="Emri T."/>
            <person name="Fekete E."/>
            <person name="Flipphi M."/>
            <person name="Freyberg S."/>
            <person name="Gallo A."/>
            <person name="Gournas C."/>
            <person name="Habgood R."/>
            <person name="Hainaut M."/>
            <person name="Harispe M.L."/>
            <person name="Henrissat B."/>
            <person name="Hilden K.S."/>
            <person name="Hope R."/>
            <person name="Hossain A."/>
            <person name="Karabika E."/>
            <person name="Karaffa L."/>
            <person name="Karanyi Z."/>
            <person name="Krasevec N."/>
            <person name="Kuo A."/>
            <person name="Kusch H."/>
            <person name="LaButti K."/>
            <person name="Lagendijk E.L."/>
            <person name="Lapidus A."/>
            <person name="Levasseur A."/>
            <person name="Lindquist E."/>
            <person name="Lipzen A."/>
            <person name="Logrieco A.F."/>
            <person name="MacCabe A."/>
            <person name="Maekelae M.R."/>
            <person name="Malavazi I."/>
            <person name="Melin P."/>
            <person name="Meyer V."/>
            <person name="Mielnichuk N."/>
            <person name="Miskei M."/>
            <person name="Molnar A.P."/>
            <person name="Mule G."/>
            <person name="Ngan C.Y."/>
            <person name="Orejas M."/>
            <person name="Orosz E."/>
            <person name="Ouedraogo J.P."/>
            <person name="Overkamp K.M."/>
            <person name="Park H.-S."/>
            <person name="Perrone G."/>
            <person name="Piumi F."/>
            <person name="Punt P.J."/>
            <person name="Ram A.F."/>
            <person name="Ramon A."/>
            <person name="Rauscher S."/>
            <person name="Record E."/>
            <person name="Riano-Pachon D.M."/>
            <person name="Robert V."/>
            <person name="Roehrig J."/>
            <person name="Ruller R."/>
            <person name="Salamov A."/>
            <person name="Salih N.S."/>
            <person name="Samson R.A."/>
            <person name="Sandor E."/>
            <person name="Sanguinetti M."/>
            <person name="Schuetze T."/>
            <person name="Sepcic K."/>
            <person name="Shelest E."/>
            <person name="Sherlock G."/>
            <person name="Sophianopoulou V."/>
            <person name="Squina F.M."/>
            <person name="Sun H."/>
            <person name="Susca A."/>
            <person name="Todd R.B."/>
            <person name="Tsang A."/>
            <person name="Unkles S.E."/>
            <person name="van de Wiele N."/>
            <person name="van Rossen-Uffink D."/>
            <person name="Oliveira J.V."/>
            <person name="Vesth T.C."/>
            <person name="Visser J."/>
            <person name="Yu J.-H."/>
            <person name="Zhou M."/>
            <person name="Andersen M.R."/>
            <person name="Archer D.B."/>
            <person name="Baker S.E."/>
            <person name="Benoit I."/>
            <person name="Brakhage A.A."/>
            <person name="Braus G.H."/>
            <person name="Fischer R."/>
            <person name="Frisvad J.C."/>
            <person name="Goldman G.H."/>
            <person name="Houbraken J."/>
            <person name="Oakley B."/>
            <person name="Pocsi I."/>
            <person name="Scazzocchio C."/>
            <person name="Seiboth B."/>
            <person name="vanKuyk P.A."/>
            <person name="Wortman J."/>
            <person name="Dyer P.S."/>
            <person name="Grigoriev I.V."/>
        </authorList>
    </citation>
    <scope>NUCLEOTIDE SEQUENCE [LARGE SCALE GENOMIC DNA]</scope>
    <source>
        <strain evidence="5">CBS 506.65</strain>
    </source>
</reference>
<keyword evidence="2" id="KW-0378">Hydrolase</keyword>
<accession>A0A1L9SU03</accession>
<dbReference type="Gene3D" id="3.40.50.850">
    <property type="entry name" value="Isochorismatase-like"/>
    <property type="match status" value="1"/>
</dbReference>